<dbReference type="InterPro" id="IPR001453">
    <property type="entry name" value="MoaB/Mog_dom"/>
</dbReference>
<dbReference type="Pfam" id="PF00994">
    <property type="entry name" value="MoCF_biosynth"/>
    <property type="match status" value="1"/>
</dbReference>
<evidence type="ECO:0000313" key="3">
    <source>
        <dbReference type="Proteomes" id="UP000199256"/>
    </source>
</evidence>
<dbReference type="STRING" id="1396821.SAMN05444515_11947"/>
<dbReference type="PANTHER" id="PTHR13939">
    <property type="entry name" value="NICOTINAMIDE-NUCLEOTIDE AMIDOHYDROLASE PNCC"/>
    <property type="match status" value="1"/>
</dbReference>
<dbReference type="CDD" id="cd00885">
    <property type="entry name" value="cinA"/>
    <property type="match status" value="1"/>
</dbReference>
<name>A0A1H7QX15_9GAMM</name>
<protein>
    <submittedName>
        <fullName evidence="2">Predicted nucleotide-utilizing enzyme</fullName>
    </submittedName>
</protein>
<dbReference type="Gene3D" id="3.40.980.10">
    <property type="entry name" value="MoaB/Mog-like domain"/>
    <property type="match status" value="1"/>
</dbReference>
<dbReference type="SUPFAM" id="SSF53218">
    <property type="entry name" value="Molybdenum cofactor biosynthesis proteins"/>
    <property type="match status" value="1"/>
</dbReference>
<dbReference type="AlphaFoldDB" id="A0A1H7QX15"/>
<sequence>MGNRHGSGPWPWARRTEVGDGVHITALIIGDELLSGKRRDKHMEFLIQALSQRGLELSSARFVGDDADLLTEHLRQTLASGAVVFSFGGIGATPDDRTRQCFARAANVDLTLHSEAVAILEERFGESAYPHRIRMAELPAGASLIPNPVNRIPGFSMQHHHCVPGFPNMAWPMVEWVLDTHYTHLFGKVPVIERLVLVSGTPESDLVPIMEAVMERFPGIRLSSLPSTQAGCREVELGIKGPADDVMEAAQMLLAALDAQGVRWQEQPQVSAVTKP</sequence>
<dbReference type="SMART" id="SM00852">
    <property type="entry name" value="MoCF_biosynth"/>
    <property type="match status" value="1"/>
</dbReference>
<evidence type="ECO:0000313" key="2">
    <source>
        <dbReference type="EMBL" id="SEL52234.1"/>
    </source>
</evidence>
<dbReference type="PANTHER" id="PTHR13939:SF0">
    <property type="entry name" value="NMN AMIDOHYDROLASE-LIKE PROTEIN YFAY"/>
    <property type="match status" value="1"/>
</dbReference>
<keyword evidence="3" id="KW-1185">Reference proteome</keyword>
<evidence type="ECO:0000259" key="1">
    <source>
        <dbReference type="SMART" id="SM00852"/>
    </source>
</evidence>
<accession>A0A1H7QX15</accession>
<gene>
    <name evidence="2" type="ORF">SAMN05444515_11947</name>
</gene>
<dbReference type="InterPro" id="IPR036425">
    <property type="entry name" value="MoaB/Mog-like_dom_sf"/>
</dbReference>
<proteinExistence type="predicted"/>
<feature type="domain" description="MoaB/Mog" evidence="1">
    <location>
        <begin position="25"/>
        <end position="185"/>
    </location>
</feature>
<dbReference type="EMBL" id="FOAA01000019">
    <property type="protein sequence ID" value="SEL52234.1"/>
    <property type="molecule type" value="Genomic_DNA"/>
</dbReference>
<dbReference type="Proteomes" id="UP000199256">
    <property type="component" value="Unassembled WGS sequence"/>
</dbReference>
<dbReference type="InterPro" id="IPR050101">
    <property type="entry name" value="CinA"/>
</dbReference>
<organism evidence="2 3">
    <name type="scientific">Ectothiorhodospira marina</name>
    <dbReference type="NCBI Taxonomy" id="1396821"/>
    <lineage>
        <taxon>Bacteria</taxon>
        <taxon>Pseudomonadati</taxon>
        <taxon>Pseudomonadota</taxon>
        <taxon>Gammaproteobacteria</taxon>
        <taxon>Chromatiales</taxon>
        <taxon>Ectothiorhodospiraceae</taxon>
        <taxon>Ectothiorhodospira</taxon>
    </lineage>
</organism>
<reference evidence="3" key="1">
    <citation type="submission" date="2016-10" db="EMBL/GenBank/DDBJ databases">
        <authorList>
            <person name="Varghese N."/>
            <person name="Submissions S."/>
        </authorList>
    </citation>
    <scope>NUCLEOTIDE SEQUENCE [LARGE SCALE GENOMIC DNA]</scope>
    <source>
        <strain evidence="3">DSM 241</strain>
    </source>
</reference>